<feature type="region of interest" description="Disordered" evidence="1">
    <location>
        <begin position="26"/>
        <end position="50"/>
    </location>
</feature>
<dbReference type="Proteomes" id="UP000296822">
    <property type="component" value="Chromosome"/>
</dbReference>
<dbReference type="Gene3D" id="1.50.10.10">
    <property type="match status" value="1"/>
</dbReference>
<organism evidence="2 3">
    <name type="scientific">Natronorubrum bangense</name>
    <dbReference type="NCBI Taxonomy" id="61858"/>
    <lineage>
        <taxon>Archaea</taxon>
        <taxon>Methanobacteriati</taxon>
        <taxon>Methanobacteriota</taxon>
        <taxon>Stenosarchaea group</taxon>
        <taxon>Halobacteria</taxon>
        <taxon>Halobacteriales</taxon>
        <taxon>Natrialbaceae</taxon>
        <taxon>Natronorubrum</taxon>
    </lineage>
</organism>
<dbReference type="RefSeq" id="WP_006064614.1">
    <property type="nucleotide sequence ID" value="NZ_CP031305.1"/>
</dbReference>
<evidence type="ECO:0000313" key="2">
    <source>
        <dbReference type="EMBL" id="QCC54902.1"/>
    </source>
</evidence>
<dbReference type="GeneID" id="39851738"/>
<proteinExistence type="predicted"/>
<dbReference type="KEGG" id="nbg:DV706_10760"/>
<dbReference type="InterPro" id="IPR008928">
    <property type="entry name" value="6-hairpin_glycosidase_sf"/>
</dbReference>
<dbReference type="InterPro" id="IPR012341">
    <property type="entry name" value="6hp_glycosidase-like_sf"/>
</dbReference>
<dbReference type="SUPFAM" id="SSF48208">
    <property type="entry name" value="Six-hairpin glycosidases"/>
    <property type="match status" value="1"/>
</dbReference>
<dbReference type="GO" id="GO:0005975">
    <property type="term" value="P:carbohydrate metabolic process"/>
    <property type="evidence" value="ECO:0007669"/>
    <property type="project" value="InterPro"/>
</dbReference>
<accession>A0A4D6HPB9</accession>
<protein>
    <recommendedName>
        <fullName evidence="4">Agl cluster protein AglQ</fullName>
    </recommendedName>
</protein>
<evidence type="ECO:0000313" key="3">
    <source>
        <dbReference type="Proteomes" id="UP000296822"/>
    </source>
</evidence>
<dbReference type="EMBL" id="CP031305">
    <property type="protein sequence ID" value="QCC54902.1"/>
    <property type="molecule type" value="Genomic_DNA"/>
</dbReference>
<reference evidence="2 3" key="1">
    <citation type="journal article" date="2019" name="Nat. Commun.">
        <title>A new type of DNA phosphorothioation-based antiviral system in archaea.</title>
        <authorList>
            <person name="Xiong L."/>
            <person name="Liu S."/>
            <person name="Chen S."/>
            <person name="Xiao Y."/>
            <person name="Zhu B."/>
            <person name="Gao Y."/>
            <person name="Zhang Y."/>
            <person name="Chen B."/>
            <person name="Luo J."/>
            <person name="Deng Z."/>
            <person name="Chen X."/>
            <person name="Wang L."/>
            <person name="Chen S."/>
        </authorList>
    </citation>
    <scope>NUCLEOTIDE SEQUENCE [LARGE SCALE GENOMIC DNA]</scope>
    <source>
        <strain evidence="2 3">JCM 10635</strain>
    </source>
</reference>
<gene>
    <name evidence="2" type="ORF">DV706_10760</name>
</gene>
<name>A0A4D6HPB9_9EURY</name>
<evidence type="ECO:0000256" key="1">
    <source>
        <dbReference type="SAM" id="MobiDB-lite"/>
    </source>
</evidence>
<sequence>MSNSAPDSDGETITTYELLERSAESALELQREDGSFPPGRNYTYDEPETPVRTTSHWTMTLSEVYDITGKEKFQEAADAAVDYLLGDEIRPHGYTYYCRDASGKDHCNGLVGQAYPIRALAHAGLILERQDAIGIAEEVFTIHPFDEELGLWERVEIDGKKLSFDRTLNHQILFAAGSSKLASESNIVADRITTFLDRLPSNMELHSDGLIKHYARPSPIDAVKAVIRRPRHWPLLLNEMVFHYYSRSAERRKKEIGYQPVNLKGLAQLRMQFPEHGVWSNNKIRTALEAFDVDECSDIDYGSITPGMSFALAEYAFSADTGRIAPLIEMDLKGQLDHTTYLLTSDTVSDFDQSSTISILVELPDHDVCVGS</sequence>
<evidence type="ECO:0008006" key="4">
    <source>
        <dbReference type="Google" id="ProtNLM"/>
    </source>
</evidence>
<dbReference type="AlphaFoldDB" id="A0A4D6HPB9"/>